<protein>
    <submittedName>
        <fullName evidence="2">Uncharacterized protein</fullName>
    </submittedName>
</protein>
<organism evidence="2 3">
    <name type="scientific">Mesonia sediminis</name>
    <dbReference type="NCBI Taxonomy" id="1703946"/>
    <lineage>
        <taxon>Bacteria</taxon>
        <taxon>Pseudomonadati</taxon>
        <taxon>Bacteroidota</taxon>
        <taxon>Flavobacteriia</taxon>
        <taxon>Flavobacteriales</taxon>
        <taxon>Flavobacteriaceae</taxon>
        <taxon>Mesonia</taxon>
    </lineage>
</organism>
<keyword evidence="3" id="KW-1185">Reference proteome</keyword>
<sequence>MNKYFLLVFLFLLLMFNLVSAQKHYYFVSNNDFDTISNYKLKVYNQTDPIIYLPGKNNALDLSLEKIEKADSIVLYFDYWYQEKIPKRKFDKNLIYINKQLYLEEVVVVKKETKTIGTFNKNIKGINTQNSRGDIVSFELKQPIEIESFSILIHKNKVENSA</sequence>
<feature type="signal peptide" evidence="1">
    <location>
        <begin position="1"/>
        <end position="21"/>
    </location>
</feature>
<evidence type="ECO:0000313" key="2">
    <source>
        <dbReference type="EMBL" id="MFD2697802.1"/>
    </source>
</evidence>
<feature type="chain" id="PRO_5045773060" evidence="1">
    <location>
        <begin position="22"/>
        <end position="162"/>
    </location>
</feature>
<dbReference type="EMBL" id="JBHULZ010000040">
    <property type="protein sequence ID" value="MFD2697802.1"/>
    <property type="molecule type" value="Genomic_DNA"/>
</dbReference>
<name>A0ABW5SF66_9FLAO</name>
<feature type="non-terminal residue" evidence="2">
    <location>
        <position position="162"/>
    </location>
</feature>
<reference evidence="3" key="1">
    <citation type="journal article" date="2019" name="Int. J. Syst. Evol. Microbiol.">
        <title>The Global Catalogue of Microorganisms (GCM) 10K type strain sequencing project: providing services to taxonomists for standard genome sequencing and annotation.</title>
        <authorList>
            <consortium name="The Broad Institute Genomics Platform"/>
            <consortium name="The Broad Institute Genome Sequencing Center for Infectious Disease"/>
            <person name="Wu L."/>
            <person name="Ma J."/>
        </authorList>
    </citation>
    <scope>NUCLEOTIDE SEQUENCE [LARGE SCALE GENOMIC DNA]</scope>
    <source>
        <strain evidence="3">KCTC 42255</strain>
    </source>
</reference>
<accession>A0ABW5SF66</accession>
<dbReference type="RefSeq" id="WP_379046339.1">
    <property type="nucleotide sequence ID" value="NZ_JBHULZ010000040.1"/>
</dbReference>
<keyword evidence="1" id="KW-0732">Signal</keyword>
<dbReference type="Proteomes" id="UP001597357">
    <property type="component" value="Unassembled WGS sequence"/>
</dbReference>
<proteinExistence type="predicted"/>
<comment type="caution">
    <text evidence="2">The sequence shown here is derived from an EMBL/GenBank/DDBJ whole genome shotgun (WGS) entry which is preliminary data.</text>
</comment>
<evidence type="ECO:0000256" key="1">
    <source>
        <dbReference type="SAM" id="SignalP"/>
    </source>
</evidence>
<gene>
    <name evidence="2" type="ORF">ACFSQ0_07340</name>
</gene>
<evidence type="ECO:0000313" key="3">
    <source>
        <dbReference type="Proteomes" id="UP001597357"/>
    </source>
</evidence>